<dbReference type="EMBL" id="DUTF01000084">
    <property type="protein sequence ID" value="HHY25804.1"/>
    <property type="molecule type" value="Genomic_DNA"/>
</dbReference>
<dbReference type="Proteomes" id="UP000553059">
    <property type="component" value="Unassembled WGS sequence"/>
</dbReference>
<dbReference type="SUPFAM" id="SSF57884">
    <property type="entry name" value="Ada DNA repair protein, N-terminal domain (N-Ada 10)"/>
    <property type="match status" value="1"/>
</dbReference>
<dbReference type="PANTHER" id="PTHR43280:SF29">
    <property type="entry name" value="ARAC-FAMILY TRANSCRIPTIONAL REGULATOR"/>
    <property type="match status" value="1"/>
</dbReference>
<dbReference type="FunFam" id="3.40.10.10:FF:000001">
    <property type="entry name" value="DNA-3-methyladenine glycosylase 2"/>
    <property type="match status" value="1"/>
</dbReference>
<keyword evidence="6" id="KW-0862">Zinc</keyword>
<keyword evidence="4" id="KW-0479">Metal-binding</keyword>
<dbReference type="InterPro" id="IPR009057">
    <property type="entry name" value="Homeodomain-like_sf"/>
</dbReference>
<keyword evidence="8" id="KW-0238">DNA-binding</keyword>
<evidence type="ECO:0000256" key="6">
    <source>
        <dbReference type="ARBA" id="ARBA00022833"/>
    </source>
</evidence>
<dbReference type="InterPro" id="IPR016220">
    <property type="entry name" value="Me-P-triester_DNA_alkyl-Trfase"/>
</dbReference>
<dbReference type="SMART" id="SM00342">
    <property type="entry name" value="HTH_ARAC"/>
    <property type="match status" value="1"/>
</dbReference>
<evidence type="ECO:0000256" key="2">
    <source>
        <dbReference type="ARBA" id="ARBA00022603"/>
    </source>
</evidence>
<proteinExistence type="predicted"/>
<name>A0A7C6Z2Z0_9FIRM</name>
<evidence type="ECO:0000256" key="3">
    <source>
        <dbReference type="ARBA" id="ARBA00022679"/>
    </source>
</evidence>
<evidence type="ECO:0000256" key="9">
    <source>
        <dbReference type="ARBA" id="ARBA00023159"/>
    </source>
</evidence>
<dbReference type="InterPro" id="IPR018060">
    <property type="entry name" value="HTH_AraC"/>
</dbReference>
<dbReference type="GO" id="GO:0006307">
    <property type="term" value="P:DNA alkylation repair"/>
    <property type="evidence" value="ECO:0007669"/>
    <property type="project" value="UniProtKB-ARBA"/>
</dbReference>
<comment type="caution">
    <text evidence="13">The sequence shown here is derived from an EMBL/GenBank/DDBJ whole genome shotgun (WGS) entry which is preliminary data.</text>
</comment>
<dbReference type="AlphaFoldDB" id="A0A7C6Z2Z0"/>
<dbReference type="GO" id="GO:0008168">
    <property type="term" value="F:methyltransferase activity"/>
    <property type="evidence" value="ECO:0007669"/>
    <property type="project" value="UniProtKB-KW"/>
</dbReference>
<evidence type="ECO:0000256" key="4">
    <source>
        <dbReference type="ARBA" id="ARBA00022723"/>
    </source>
</evidence>
<dbReference type="GO" id="GO:0003700">
    <property type="term" value="F:DNA-binding transcription factor activity"/>
    <property type="evidence" value="ECO:0007669"/>
    <property type="project" value="InterPro"/>
</dbReference>
<comment type="cofactor">
    <cofactor evidence="1">
        <name>Zn(2+)</name>
        <dbReference type="ChEBI" id="CHEBI:29105"/>
    </cofactor>
</comment>
<organism evidence="13 14">
    <name type="scientific">Desulfitobacterium dehalogenans</name>
    <dbReference type="NCBI Taxonomy" id="36854"/>
    <lineage>
        <taxon>Bacteria</taxon>
        <taxon>Bacillati</taxon>
        <taxon>Bacillota</taxon>
        <taxon>Clostridia</taxon>
        <taxon>Eubacteriales</taxon>
        <taxon>Desulfitobacteriaceae</taxon>
        <taxon>Desulfitobacterium</taxon>
    </lineage>
</organism>
<sequence length="189" mass="21771">MTLSEEERWKAVLDCDPIYDGKFFYGVKTTGIFCRPSCKSKSPKRKNVVFFDTAAGARALGLRPCKRCRPDLAEFQPQKELAEKIKGVYDLYYSDHSRVREELKKLGVSRNRMSQVFYTHYGKIPGEYLNTLRIASAQKLLTHTQGSTLQIALQSGFESLSTFYTQFQRLTGVSPKEYRCSALRREENR</sequence>
<dbReference type="Gene3D" id="3.40.10.10">
    <property type="entry name" value="DNA Methylphosphotriester Repair Domain"/>
    <property type="match status" value="1"/>
</dbReference>
<keyword evidence="10" id="KW-0804">Transcription</keyword>
<dbReference type="GO" id="GO:0043565">
    <property type="term" value="F:sequence-specific DNA binding"/>
    <property type="evidence" value="ECO:0007669"/>
    <property type="project" value="InterPro"/>
</dbReference>
<gene>
    <name evidence="13" type="ORF">GX523_03460</name>
</gene>
<keyword evidence="5" id="KW-0227">DNA damage</keyword>
<dbReference type="GO" id="GO:0008270">
    <property type="term" value="F:zinc ion binding"/>
    <property type="evidence" value="ECO:0007669"/>
    <property type="project" value="InterPro"/>
</dbReference>
<evidence type="ECO:0000256" key="5">
    <source>
        <dbReference type="ARBA" id="ARBA00022763"/>
    </source>
</evidence>
<keyword evidence="11" id="KW-0234">DNA repair</keyword>
<keyword evidence="2 13" id="KW-0489">Methyltransferase</keyword>
<dbReference type="GO" id="GO:0032259">
    <property type="term" value="P:methylation"/>
    <property type="evidence" value="ECO:0007669"/>
    <property type="project" value="UniProtKB-KW"/>
</dbReference>
<protein>
    <submittedName>
        <fullName evidence="13">Methylphosphotriester-DNA--protein-cysteine methyltransferase family protein</fullName>
    </submittedName>
</protein>
<dbReference type="SUPFAM" id="SSF46689">
    <property type="entry name" value="Homeodomain-like"/>
    <property type="match status" value="1"/>
</dbReference>
<dbReference type="InterPro" id="IPR004026">
    <property type="entry name" value="Ada_DNA_repair_Zn-bd"/>
</dbReference>
<keyword evidence="3 13" id="KW-0808">Transferase</keyword>
<dbReference type="InterPro" id="IPR020449">
    <property type="entry name" value="Tscrpt_reg_AraC-type_HTH"/>
</dbReference>
<dbReference type="PIRSF" id="PIRSF000408">
    <property type="entry name" value="Alkyltransferas_AdaA"/>
    <property type="match status" value="1"/>
</dbReference>
<evidence type="ECO:0000256" key="7">
    <source>
        <dbReference type="ARBA" id="ARBA00023015"/>
    </source>
</evidence>
<dbReference type="Gene3D" id="1.10.10.60">
    <property type="entry name" value="Homeodomain-like"/>
    <property type="match status" value="1"/>
</dbReference>
<evidence type="ECO:0000313" key="13">
    <source>
        <dbReference type="EMBL" id="HHY25804.1"/>
    </source>
</evidence>
<feature type="domain" description="HTH araC/xylS-type" evidence="12">
    <location>
        <begin position="83"/>
        <end position="181"/>
    </location>
</feature>
<evidence type="ECO:0000256" key="11">
    <source>
        <dbReference type="ARBA" id="ARBA00023204"/>
    </source>
</evidence>
<keyword evidence="9" id="KW-0010">Activator</keyword>
<evidence type="ECO:0000256" key="10">
    <source>
        <dbReference type="ARBA" id="ARBA00023163"/>
    </source>
</evidence>
<dbReference type="Pfam" id="PF12833">
    <property type="entry name" value="HTH_18"/>
    <property type="match status" value="1"/>
</dbReference>
<dbReference type="PANTHER" id="PTHR43280">
    <property type="entry name" value="ARAC-FAMILY TRANSCRIPTIONAL REGULATOR"/>
    <property type="match status" value="1"/>
</dbReference>
<dbReference type="InterPro" id="IPR035451">
    <property type="entry name" value="Ada-like_dom_sf"/>
</dbReference>
<evidence type="ECO:0000256" key="1">
    <source>
        <dbReference type="ARBA" id="ARBA00001947"/>
    </source>
</evidence>
<evidence type="ECO:0000313" key="14">
    <source>
        <dbReference type="Proteomes" id="UP000553059"/>
    </source>
</evidence>
<evidence type="ECO:0000256" key="8">
    <source>
        <dbReference type="ARBA" id="ARBA00023125"/>
    </source>
</evidence>
<dbReference type="Pfam" id="PF02805">
    <property type="entry name" value="Ada_Zn_binding"/>
    <property type="match status" value="1"/>
</dbReference>
<accession>A0A7C6Z2Z0</accession>
<dbReference type="PROSITE" id="PS01124">
    <property type="entry name" value="HTH_ARAC_FAMILY_2"/>
    <property type="match status" value="1"/>
</dbReference>
<keyword evidence="7" id="KW-0805">Transcription regulation</keyword>
<dbReference type="PRINTS" id="PR00032">
    <property type="entry name" value="HTHARAC"/>
</dbReference>
<reference evidence="13 14" key="1">
    <citation type="journal article" date="2020" name="Biotechnol. Biofuels">
        <title>New insights from the biogas microbiome by comprehensive genome-resolved metagenomics of nearly 1600 species originating from multiple anaerobic digesters.</title>
        <authorList>
            <person name="Campanaro S."/>
            <person name="Treu L."/>
            <person name="Rodriguez-R L.M."/>
            <person name="Kovalovszki A."/>
            <person name="Ziels R.M."/>
            <person name="Maus I."/>
            <person name="Zhu X."/>
            <person name="Kougias P.G."/>
            <person name="Basile A."/>
            <person name="Luo G."/>
            <person name="Schluter A."/>
            <person name="Konstantinidis K.T."/>
            <person name="Angelidaki I."/>
        </authorList>
    </citation>
    <scope>NUCLEOTIDE SEQUENCE [LARGE SCALE GENOMIC DNA]</scope>
    <source>
        <strain evidence="13">AS05jafATM_4</strain>
    </source>
</reference>
<evidence type="ECO:0000259" key="12">
    <source>
        <dbReference type="PROSITE" id="PS01124"/>
    </source>
</evidence>